<evidence type="ECO:0000313" key="2">
    <source>
        <dbReference type="EMBL" id="ULU09552.1"/>
    </source>
</evidence>
<organism evidence="2 3">
    <name type="scientific">Caenorhabditis briggsae</name>
    <dbReference type="NCBI Taxonomy" id="6238"/>
    <lineage>
        <taxon>Eukaryota</taxon>
        <taxon>Metazoa</taxon>
        <taxon>Ecdysozoa</taxon>
        <taxon>Nematoda</taxon>
        <taxon>Chromadorea</taxon>
        <taxon>Rhabditida</taxon>
        <taxon>Rhabditina</taxon>
        <taxon>Rhabditomorpha</taxon>
        <taxon>Rhabditoidea</taxon>
        <taxon>Rhabditidae</taxon>
        <taxon>Peloderinae</taxon>
        <taxon>Caenorhabditis</taxon>
    </lineage>
</organism>
<dbReference type="Proteomes" id="UP000827892">
    <property type="component" value="Chromosome I"/>
</dbReference>
<evidence type="ECO:0000256" key="1">
    <source>
        <dbReference type="SAM" id="MobiDB-lite"/>
    </source>
</evidence>
<proteinExistence type="predicted"/>
<evidence type="ECO:0000313" key="3">
    <source>
        <dbReference type="Proteomes" id="UP000827892"/>
    </source>
</evidence>
<reference evidence="2 3" key="1">
    <citation type="submission" date="2022-05" db="EMBL/GenBank/DDBJ databases">
        <title>Chromosome-level reference genomes for two strains of Caenorhabditis briggsae: an improved platform for comparative genomics.</title>
        <authorList>
            <person name="Stevens L."/>
            <person name="Andersen E.C."/>
        </authorList>
    </citation>
    <scope>NUCLEOTIDE SEQUENCE [LARGE SCALE GENOMIC DNA]</scope>
    <source>
        <strain evidence="2">QX1410_ONT</strain>
        <tissue evidence="2">Whole-organism</tissue>
    </source>
</reference>
<dbReference type="KEGG" id="cbr:CBG_22060"/>
<dbReference type="EMBL" id="CP090891">
    <property type="protein sequence ID" value="ULU09552.1"/>
    <property type="molecule type" value="Genomic_DNA"/>
</dbReference>
<dbReference type="AlphaFoldDB" id="A0AAE9DPY2"/>
<feature type="region of interest" description="Disordered" evidence="1">
    <location>
        <begin position="131"/>
        <end position="153"/>
    </location>
</feature>
<gene>
    <name evidence="2" type="ORF">L3Y34_014155</name>
</gene>
<feature type="region of interest" description="Disordered" evidence="1">
    <location>
        <begin position="29"/>
        <end position="52"/>
    </location>
</feature>
<name>A0AAE9DPY2_CAEBR</name>
<dbReference type="OMA" id="THDARDK"/>
<protein>
    <submittedName>
        <fullName evidence="2">Uncharacterized protein</fullName>
    </submittedName>
</protein>
<accession>A0AAE9DPY2</accession>
<sequence length="153" mass="17265">MGKFRNQKKNLVRNKVAIAVGKAKQMKAAARRAKKDGEDVQMTSEAPEEVPRVRGLAVSSLKKLAAGELKNVPKVNEKKIIRKTELPVREGKKILEAPTGKRGTTAQYITKKKAKKMYKKMTHDARENFRKMQEELAGNDGEEEEEEDVEMAE</sequence>
<feature type="compositionally biased region" description="Acidic residues" evidence="1">
    <location>
        <begin position="140"/>
        <end position="153"/>
    </location>
</feature>